<evidence type="ECO:0000313" key="8">
    <source>
        <dbReference type="Proteomes" id="UP001213000"/>
    </source>
</evidence>
<dbReference type="InterPro" id="IPR014352">
    <property type="entry name" value="FERM/acyl-CoA-bd_prot_sf"/>
</dbReference>
<keyword evidence="3" id="KW-0446">Lipid-binding</keyword>
<dbReference type="EMBL" id="JANIEX010000081">
    <property type="protein sequence ID" value="KAJ3574077.1"/>
    <property type="molecule type" value="Genomic_DNA"/>
</dbReference>
<evidence type="ECO:0000256" key="5">
    <source>
        <dbReference type="SAM" id="MobiDB-lite"/>
    </source>
</evidence>
<evidence type="ECO:0000313" key="7">
    <source>
        <dbReference type="EMBL" id="KAJ3574077.1"/>
    </source>
</evidence>
<dbReference type="PANTHER" id="PTHR24119">
    <property type="entry name" value="ACYL-COA-BINDING DOMAIN-CONTAINING PROTEIN 6"/>
    <property type="match status" value="1"/>
</dbReference>
<dbReference type="Gene3D" id="1.20.80.10">
    <property type="match status" value="1"/>
</dbReference>
<evidence type="ECO:0000256" key="4">
    <source>
        <dbReference type="PROSITE-ProRule" id="PRU00023"/>
    </source>
</evidence>
<dbReference type="SUPFAM" id="SSF48403">
    <property type="entry name" value="Ankyrin repeat"/>
    <property type="match status" value="1"/>
</dbReference>
<feature type="region of interest" description="Disordered" evidence="5">
    <location>
        <begin position="1"/>
        <end position="94"/>
    </location>
</feature>
<proteinExistence type="predicted"/>
<evidence type="ECO:0000256" key="2">
    <source>
        <dbReference type="ARBA" id="ARBA00023043"/>
    </source>
</evidence>
<feature type="compositionally biased region" description="Acidic residues" evidence="5">
    <location>
        <begin position="58"/>
        <end position="70"/>
    </location>
</feature>
<dbReference type="Gene3D" id="1.25.40.20">
    <property type="entry name" value="Ankyrin repeat-containing domain"/>
    <property type="match status" value="1"/>
</dbReference>
<feature type="compositionally biased region" description="Polar residues" evidence="5">
    <location>
        <begin position="38"/>
        <end position="47"/>
    </location>
</feature>
<feature type="domain" description="ACB" evidence="6">
    <location>
        <begin position="1"/>
        <end position="40"/>
    </location>
</feature>
<dbReference type="PROSITE" id="PS51228">
    <property type="entry name" value="ACB_2"/>
    <property type="match status" value="1"/>
</dbReference>
<dbReference type="Proteomes" id="UP001213000">
    <property type="component" value="Unassembled WGS sequence"/>
</dbReference>
<dbReference type="InterPro" id="IPR002110">
    <property type="entry name" value="Ankyrin_rpt"/>
</dbReference>
<dbReference type="InterPro" id="IPR036770">
    <property type="entry name" value="Ankyrin_rpt-contain_sf"/>
</dbReference>
<dbReference type="InterPro" id="IPR000582">
    <property type="entry name" value="Acyl-CoA-binding_protein"/>
</dbReference>
<organism evidence="7 8">
    <name type="scientific">Leucocoprinus birnbaumii</name>
    <dbReference type="NCBI Taxonomy" id="56174"/>
    <lineage>
        <taxon>Eukaryota</taxon>
        <taxon>Fungi</taxon>
        <taxon>Dikarya</taxon>
        <taxon>Basidiomycota</taxon>
        <taxon>Agaricomycotina</taxon>
        <taxon>Agaricomycetes</taxon>
        <taxon>Agaricomycetidae</taxon>
        <taxon>Agaricales</taxon>
        <taxon>Agaricineae</taxon>
        <taxon>Agaricaceae</taxon>
        <taxon>Leucocoprinus</taxon>
    </lineage>
</organism>
<sequence>MTGRAKWDAWNATGKKYPDEQSAETRYLEMAKELGWNETEQPSSSKPEASKGKGKSDEGEEGDIWDSEEESSSRSGGGLGFAVSTMSHTKEKSERTLHGFAVENDVKGIEELLSLVPDLDLNEVDEHGYTPLHLAADRGNLDVVQLLLGKGVDQSIKDPDDMTAIELAQITGRDDIVLALSG</sequence>
<accession>A0AAD5W1I7</accession>
<keyword evidence="1" id="KW-0677">Repeat</keyword>
<keyword evidence="2 4" id="KW-0040">ANK repeat</keyword>
<dbReference type="AlphaFoldDB" id="A0AAD5W1I7"/>
<evidence type="ECO:0000256" key="1">
    <source>
        <dbReference type="ARBA" id="ARBA00022737"/>
    </source>
</evidence>
<name>A0AAD5W1I7_9AGAR</name>
<feature type="compositionally biased region" description="Basic and acidic residues" evidence="5">
    <location>
        <begin position="48"/>
        <end position="57"/>
    </location>
</feature>
<dbReference type="SMART" id="SM00248">
    <property type="entry name" value="ANK"/>
    <property type="match status" value="1"/>
</dbReference>
<comment type="caution">
    <text evidence="7">The sequence shown here is derived from an EMBL/GenBank/DDBJ whole genome shotgun (WGS) entry which is preliminary data.</text>
</comment>
<gene>
    <name evidence="7" type="ORF">NP233_g2005</name>
</gene>
<keyword evidence="8" id="KW-1185">Reference proteome</keyword>
<protein>
    <recommendedName>
        <fullName evidence="6">ACB domain-containing protein</fullName>
    </recommendedName>
</protein>
<dbReference type="GO" id="GO:0000062">
    <property type="term" value="F:fatty-acyl-CoA binding"/>
    <property type="evidence" value="ECO:0007669"/>
    <property type="project" value="InterPro"/>
</dbReference>
<evidence type="ECO:0000259" key="6">
    <source>
        <dbReference type="PROSITE" id="PS51228"/>
    </source>
</evidence>
<dbReference type="Pfam" id="PF12796">
    <property type="entry name" value="Ank_2"/>
    <property type="match status" value="1"/>
</dbReference>
<feature type="repeat" description="ANK" evidence="4">
    <location>
        <begin position="127"/>
        <end position="159"/>
    </location>
</feature>
<dbReference type="PANTHER" id="PTHR24119:SF0">
    <property type="entry name" value="ACYL-COA-BINDING DOMAIN-CONTAINING PROTEIN 6"/>
    <property type="match status" value="1"/>
</dbReference>
<dbReference type="PROSITE" id="PS50088">
    <property type="entry name" value="ANK_REPEAT"/>
    <property type="match status" value="1"/>
</dbReference>
<evidence type="ECO:0000256" key="3">
    <source>
        <dbReference type="ARBA" id="ARBA00023121"/>
    </source>
</evidence>
<dbReference type="PROSITE" id="PS50297">
    <property type="entry name" value="ANK_REP_REGION"/>
    <property type="match status" value="1"/>
</dbReference>
<reference evidence="7" key="1">
    <citation type="submission" date="2022-07" db="EMBL/GenBank/DDBJ databases">
        <title>Genome Sequence of Leucocoprinus birnbaumii.</title>
        <authorList>
            <person name="Buettner E."/>
        </authorList>
    </citation>
    <scope>NUCLEOTIDE SEQUENCE</scope>
    <source>
        <strain evidence="7">VT141</strain>
    </source>
</reference>